<reference evidence="2 5" key="2">
    <citation type="submission" date="2018-04" db="EMBL/GenBank/DDBJ databases">
        <title>Active sludge and wastewater microbial communities from Klosterneuburg, Austria.</title>
        <authorList>
            <person name="Wagner M."/>
        </authorList>
    </citation>
    <scope>NUCLEOTIDE SEQUENCE [LARGE SCALE GENOMIC DNA]</scope>
    <source>
        <strain evidence="2 5">Nm4</strain>
    </source>
</reference>
<keyword evidence="1" id="KW-0472">Membrane</keyword>
<keyword evidence="1" id="KW-0812">Transmembrane</keyword>
<accession>A0A1H9GZX6</accession>
<dbReference type="Proteomes" id="UP000181998">
    <property type="component" value="Unassembled WGS sequence"/>
</dbReference>
<reference evidence="3 4" key="1">
    <citation type="submission" date="2016-10" db="EMBL/GenBank/DDBJ databases">
        <authorList>
            <person name="de Groot N.N."/>
        </authorList>
    </citation>
    <scope>NUCLEOTIDE SEQUENCE [LARGE SCALE GENOMIC DNA]</scope>
    <source>
        <strain evidence="3 4">Nm9</strain>
    </source>
</reference>
<evidence type="ECO:0000256" key="1">
    <source>
        <dbReference type="SAM" id="Phobius"/>
    </source>
</evidence>
<proteinExistence type="predicted"/>
<evidence type="ECO:0000313" key="2">
    <source>
        <dbReference type="EMBL" id="PTQ80609.1"/>
    </source>
</evidence>
<dbReference type="Proteomes" id="UP000244110">
    <property type="component" value="Unassembled WGS sequence"/>
</dbReference>
<organism evidence="3 4">
    <name type="scientific">Nitrosomonas ureae</name>
    <dbReference type="NCBI Taxonomy" id="44577"/>
    <lineage>
        <taxon>Bacteria</taxon>
        <taxon>Pseudomonadati</taxon>
        <taxon>Pseudomonadota</taxon>
        <taxon>Betaproteobacteria</taxon>
        <taxon>Nitrosomonadales</taxon>
        <taxon>Nitrosomonadaceae</taxon>
        <taxon>Nitrosomonas</taxon>
    </lineage>
</organism>
<protein>
    <submittedName>
        <fullName evidence="3">Uncharacterized protein</fullName>
    </submittedName>
</protein>
<dbReference type="EMBL" id="FOFX01000083">
    <property type="protein sequence ID" value="SEQ55629.1"/>
    <property type="molecule type" value="Genomic_DNA"/>
</dbReference>
<evidence type="ECO:0000313" key="3">
    <source>
        <dbReference type="EMBL" id="SEQ55629.1"/>
    </source>
</evidence>
<evidence type="ECO:0000313" key="4">
    <source>
        <dbReference type="Proteomes" id="UP000181998"/>
    </source>
</evidence>
<dbReference type="OrthoDB" id="8564250at2"/>
<name>A0A1H9GZX6_9PROT</name>
<keyword evidence="1" id="KW-1133">Transmembrane helix</keyword>
<evidence type="ECO:0000313" key="5">
    <source>
        <dbReference type="Proteomes" id="UP000244110"/>
    </source>
</evidence>
<feature type="transmembrane region" description="Helical" evidence="1">
    <location>
        <begin position="48"/>
        <end position="68"/>
    </location>
</feature>
<dbReference type="RefSeq" id="WP_143123967.1">
    <property type="nucleotide sequence ID" value="NZ_QAOL01000037.1"/>
</dbReference>
<gene>
    <name evidence="2" type="ORF">C8R28_103723</name>
    <name evidence="3" type="ORF">SAMN05421510_10831</name>
</gene>
<dbReference type="AlphaFoldDB" id="A0A1H9GZX6"/>
<dbReference type="EMBL" id="QAOL01000037">
    <property type="protein sequence ID" value="PTQ80609.1"/>
    <property type="molecule type" value="Genomic_DNA"/>
</dbReference>
<sequence length="77" mass="8899">MGRINCVERKKLLVADRNPLIDNRPMMNNVSTNTISKRSFTRRMERRLIGMVMMVIAYLIEKAVLRSIKRSGTKSST</sequence>